<dbReference type="AlphaFoldDB" id="A0A171A1Y6"/>
<evidence type="ECO:0000256" key="2">
    <source>
        <dbReference type="ARBA" id="ARBA00023015"/>
    </source>
</evidence>
<proteinExistence type="inferred from homology"/>
<comment type="caution">
    <text evidence="5">The sequence shown here is derived from an EMBL/GenBank/DDBJ whole genome shotgun (WGS) entry which is preliminary data.</text>
</comment>
<name>A0A171A1Y6_9BACT</name>
<dbReference type="SUPFAM" id="SSF46785">
    <property type="entry name" value="Winged helix' DNA-binding domain"/>
    <property type="match status" value="1"/>
</dbReference>
<keyword evidence="4" id="KW-0804">Transcription</keyword>
<dbReference type="EMBL" id="BDCR01000003">
    <property type="protein sequence ID" value="GAT63228.1"/>
    <property type="molecule type" value="Genomic_DNA"/>
</dbReference>
<evidence type="ECO:0000313" key="6">
    <source>
        <dbReference type="Proteomes" id="UP000076586"/>
    </source>
</evidence>
<evidence type="ECO:0000256" key="1">
    <source>
        <dbReference type="ARBA" id="ARBA00011046"/>
    </source>
</evidence>
<reference evidence="6" key="1">
    <citation type="submission" date="2016-04" db="EMBL/GenBank/DDBJ databases">
        <title>Draft genome sequence of Paludibacter jiangxiensis strain NM7.</title>
        <authorList>
            <person name="Qiu Y."/>
            <person name="Matsuura N."/>
            <person name="Ohashi A."/>
            <person name="Tourlousse M.D."/>
            <person name="Sekiguchi Y."/>
        </authorList>
    </citation>
    <scope>NUCLEOTIDE SEQUENCE [LARGE SCALE GENOMIC DNA]</scope>
    <source>
        <strain evidence="6">NM7</strain>
    </source>
</reference>
<accession>A0A171A1Y6</accession>
<gene>
    <name evidence="5" type="ORF">PJIAN_3544</name>
</gene>
<dbReference type="InterPro" id="IPR005650">
    <property type="entry name" value="BlaI_family"/>
</dbReference>
<evidence type="ECO:0000256" key="4">
    <source>
        <dbReference type="ARBA" id="ARBA00023163"/>
    </source>
</evidence>
<dbReference type="InterPro" id="IPR036388">
    <property type="entry name" value="WH-like_DNA-bd_sf"/>
</dbReference>
<evidence type="ECO:0000256" key="3">
    <source>
        <dbReference type="ARBA" id="ARBA00023125"/>
    </source>
</evidence>
<comment type="similarity">
    <text evidence="1">Belongs to the BlaI transcriptional regulatory family.</text>
</comment>
<dbReference type="OrthoDB" id="1098508at2"/>
<dbReference type="GO" id="GO:0003677">
    <property type="term" value="F:DNA binding"/>
    <property type="evidence" value="ECO:0007669"/>
    <property type="project" value="UniProtKB-KW"/>
</dbReference>
<dbReference type="Proteomes" id="UP000076586">
    <property type="component" value="Unassembled WGS sequence"/>
</dbReference>
<dbReference type="Pfam" id="PF03965">
    <property type="entry name" value="Penicillinase_R"/>
    <property type="match status" value="1"/>
</dbReference>
<organism evidence="5 6">
    <name type="scientific">Paludibacter jiangxiensis</name>
    <dbReference type="NCBI Taxonomy" id="681398"/>
    <lineage>
        <taxon>Bacteria</taxon>
        <taxon>Pseudomonadati</taxon>
        <taxon>Bacteroidota</taxon>
        <taxon>Bacteroidia</taxon>
        <taxon>Bacteroidales</taxon>
        <taxon>Paludibacteraceae</taxon>
        <taxon>Paludibacter</taxon>
    </lineage>
</organism>
<keyword evidence="2" id="KW-0805">Transcription regulation</keyword>
<protein>
    <submittedName>
        <fullName evidence="5">Predicted transcriptional regulator</fullName>
    </submittedName>
</protein>
<dbReference type="Gene3D" id="1.10.4040.10">
    <property type="entry name" value="Penicillinase repressor domain"/>
    <property type="match status" value="1"/>
</dbReference>
<dbReference type="STRING" id="681398.PJIAN_3544"/>
<keyword evidence="3" id="KW-0238">DNA-binding</keyword>
<dbReference type="Gene3D" id="1.10.10.10">
    <property type="entry name" value="Winged helix-like DNA-binding domain superfamily/Winged helix DNA-binding domain"/>
    <property type="match status" value="1"/>
</dbReference>
<dbReference type="RefSeq" id="WP_068704685.1">
    <property type="nucleotide sequence ID" value="NZ_BDCR01000003.1"/>
</dbReference>
<dbReference type="InterPro" id="IPR036390">
    <property type="entry name" value="WH_DNA-bd_sf"/>
</dbReference>
<dbReference type="GO" id="GO:0045892">
    <property type="term" value="P:negative regulation of DNA-templated transcription"/>
    <property type="evidence" value="ECO:0007669"/>
    <property type="project" value="InterPro"/>
</dbReference>
<sequence length="120" mass="14014">MEKLTPQEEQAMQALWKLKEGGVVKDILETYPEPQPPYTTLASTMKNLEKKGYVKSRRYGNVYWYEPALSSESYSEKMLSGIIDNYFQSSYRSLVAFFAKNEKISRDDLEEIVKLIEKQK</sequence>
<keyword evidence="6" id="KW-1185">Reference proteome</keyword>
<dbReference type="PIRSF" id="PIRSF019455">
    <property type="entry name" value="CopR_AtkY"/>
    <property type="match status" value="1"/>
</dbReference>
<evidence type="ECO:0000313" key="5">
    <source>
        <dbReference type="EMBL" id="GAT63228.1"/>
    </source>
</evidence>
<reference evidence="6" key="2">
    <citation type="journal article" date="2017" name="Genome Announc.">
        <title>Draft genome sequence of Paludibacter jiangxiensis NM7(T), a propionate-producing fermentative bacterium.</title>
        <authorList>
            <person name="Qiu Y.-L."/>
            <person name="Tourlousse D.M."/>
            <person name="Matsuura N."/>
            <person name="Ohashi A."/>
            <person name="Sekiguchi Y."/>
        </authorList>
    </citation>
    <scope>NUCLEOTIDE SEQUENCE [LARGE SCALE GENOMIC DNA]</scope>
    <source>
        <strain evidence="6">NM7</strain>
    </source>
</reference>